<dbReference type="InterPro" id="IPR036291">
    <property type="entry name" value="NAD(P)-bd_dom_sf"/>
</dbReference>
<dbReference type="Pfam" id="PF01408">
    <property type="entry name" value="GFO_IDH_MocA"/>
    <property type="match status" value="1"/>
</dbReference>
<evidence type="ECO:0000259" key="4">
    <source>
        <dbReference type="Pfam" id="PF22725"/>
    </source>
</evidence>
<evidence type="ECO:0000256" key="1">
    <source>
        <dbReference type="ARBA" id="ARBA00010928"/>
    </source>
</evidence>
<dbReference type="Gene3D" id="3.30.360.10">
    <property type="entry name" value="Dihydrodipicolinate Reductase, domain 2"/>
    <property type="match status" value="1"/>
</dbReference>
<evidence type="ECO:0000313" key="5">
    <source>
        <dbReference type="EMBL" id="MBP2473497.1"/>
    </source>
</evidence>
<dbReference type="SUPFAM" id="SSF55347">
    <property type="entry name" value="Glyceraldehyde-3-phosphate dehydrogenase-like, C-terminal domain"/>
    <property type="match status" value="1"/>
</dbReference>
<dbReference type="Proteomes" id="UP001519363">
    <property type="component" value="Unassembled WGS sequence"/>
</dbReference>
<comment type="caution">
    <text evidence="5">The sequence shown here is derived from an EMBL/GenBank/DDBJ whole genome shotgun (WGS) entry which is preliminary data.</text>
</comment>
<sequence length="273" mass="29619">MGYAEVLARPDVDAVYVPLPAALHAEWVERALRAGKHVLVEKPMTTGEEHTRALAVLAAARGLVLRENYMFLHHSLHQRVAELVEKGVIGELRSFSSVFAIPPRPPEDIRYRPGLGGGALHDVAGYPIRAAQHFLGPELTAVGAGLRVDPELGVDLSGGALLLRPDGVTAHVTFGLEHHYSSAYELLGSLGRISVDHVFTPPPGHRPTVRIDRQDHTECLSLEPDDQFANTLTAFAHAVRTGAPPEQASTHQARLVDQVRALATTRAEQGSRR</sequence>
<accession>A0ABS5AA85</accession>
<dbReference type="PANTHER" id="PTHR22604">
    <property type="entry name" value="OXIDOREDUCTASES"/>
    <property type="match status" value="1"/>
</dbReference>
<dbReference type="EMBL" id="JAGIOO010000001">
    <property type="protein sequence ID" value="MBP2473497.1"/>
    <property type="molecule type" value="Genomic_DNA"/>
</dbReference>
<feature type="domain" description="GFO/IDH/MocA-like oxidoreductase" evidence="4">
    <location>
        <begin position="77"/>
        <end position="193"/>
    </location>
</feature>
<evidence type="ECO:0000256" key="2">
    <source>
        <dbReference type="ARBA" id="ARBA00023002"/>
    </source>
</evidence>
<name>A0ABS5AA85_9PSEU</name>
<feature type="domain" description="Gfo/Idh/MocA-like oxidoreductase N-terminal" evidence="3">
    <location>
        <begin position="3"/>
        <end position="68"/>
    </location>
</feature>
<gene>
    <name evidence="5" type="ORF">JOF53_002369</name>
</gene>
<dbReference type="PANTHER" id="PTHR22604:SF105">
    <property type="entry name" value="TRANS-1,2-DIHYDROBENZENE-1,2-DIOL DEHYDROGENASE"/>
    <property type="match status" value="1"/>
</dbReference>
<evidence type="ECO:0000259" key="3">
    <source>
        <dbReference type="Pfam" id="PF01408"/>
    </source>
</evidence>
<reference evidence="5 6" key="1">
    <citation type="submission" date="2021-03" db="EMBL/GenBank/DDBJ databases">
        <title>Sequencing the genomes of 1000 actinobacteria strains.</title>
        <authorList>
            <person name="Klenk H.-P."/>
        </authorList>
    </citation>
    <scope>NUCLEOTIDE SEQUENCE [LARGE SCALE GENOMIC DNA]</scope>
    <source>
        <strain evidence="5 6">DSM 44580</strain>
    </source>
</reference>
<comment type="similarity">
    <text evidence="1">Belongs to the Gfo/Idh/MocA family.</text>
</comment>
<keyword evidence="2" id="KW-0560">Oxidoreductase</keyword>
<protein>
    <submittedName>
        <fullName evidence="5">Dehydrogenase</fullName>
    </submittedName>
</protein>
<dbReference type="SUPFAM" id="SSF51735">
    <property type="entry name" value="NAD(P)-binding Rossmann-fold domains"/>
    <property type="match status" value="1"/>
</dbReference>
<dbReference type="InterPro" id="IPR050984">
    <property type="entry name" value="Gfo/Idh/MocA_domain"/>
</dbReference>
<keyword evidence="6" id="KW-1185">Reference proteome</keyword>
<organism evidence="5 6">
    <name type="scientific">Crossiella equi</name>
    <dbReference type="NCBI Taxonomy" id="130796"/>
    <lineage>
        <taxon>Bacteria</taxon>
        <taxon>Bacillati</taxon>
        <taxon>Actinomycetota</taxon>
        <taxon>Actinomycetes</taxon>
        <taxon>Pseudonocardiales</taxon>
        <taxon>Pseudonocardiaceae</taxon>
        <taxon>Crossiella</taxon>
    </lineage>
</organism>
<proteinExistence type="inferred from homology"/>
<evidence type="ECO:0000313" key="6">
    <source>
        <dbReference type="Proteomes" id="UP001519363"/>
    </source>
</evidence>
<dbReference type="Pfam" id="PF22725">
    <property type="entry name" value="GFO_IDH_MocA_C3"/>
    <property type="match status" value="1"/>
</dbReference>
<dbReference type="Gene3D" id="3.40.50.720">
    <property type="entry name" value="NAD(P)-binding Rossmann-like Domain"/>
    <property type="match status" value="1"/>
</dbReference>
<dbReference type="InterPro" id="IPR000683">
    <property type="entry name" value="Gfo/Idh/MocA-like_OxRdtase_N"/>
</dbReference>
<dbReference type="InterPro" id="IPR055170">
    <property type="entry name" value="GFO_IDH_MocA-like_dom"/>
</dbReference>